<dbReference type="CDD" id="cd00531">
    <property type="entry name" value="NTF2_like"/>
    <property type="match status" value="1"/>
</dbReference>
<gene>
    <name evidence="2" type="ORF">JFN87_06870</name>
</gene>
<dbReference type="Proteomes" id="UP000670475">
    <property type="component" value="Unassembled WGS sequence"/>
</dbReference>
<accession>A0A940RWK8</accession>
<proteinExistence type="predicted"/>
<name>A0A940RWK8_9ACTN</name>
<evidence type="ECO:0000259" key="1">
    <source>
        <dbReference type="Pfam" id="PF13577"/>
    </source>
</evidence>
<dbReference type="InterPro" id="IPR037401">
    <property type="entry name" value="SnoaL-like"/>
</dbReference>
<evidence type="ECO:0000313" key="3">
    <source>
        <dbReference type="Proteomes" id="UP000670475"/>
    </source>
</evidence>
<protein>
    <submittedName>
        <fullName evidence="2">Nuclear transport factor 2 family protein</fullName>
    </submittedName>
</protein>
<sequence>MTATLQDRQDITDLMTGWIHRDLGEWDRLRDLFHPQARIEITWFEGLASDFVDASARMGTSDFRTKHIITAPSVTFSADGDRAVSETNAIIIGENTRLGLGCNGHNRFIDRVERRDGTWRILDRKSVYDFASFTFPLGPVDFDHEAARRAPREYAALAYLLDASGFPVRRVFATKGSEQEKNIKQSALDWLDDQNQA</sequence>
<evidence type="ECO:0000313" key="2">
    <source>
        <dbReference type="EMBL" id="MBP0457223.1"/>
    </source>
</evidence>
<comment type="caution">
    <text evidence="2">The sequence shown here is derived from an EMBL/GenBank/DDBJ whole genome shotgun (WGS) entry which is preliminary data.</text>
</comment>
<feature type="domain" description="SnoaL-like" evidence="1">
    <location>
        <begin position="4"/>
        <end position="125"/>
    </location>
</feature>
<dbReference type="AlphaFoldDB" id="A0A940RWK8"/>
<dbReference type="RefSeq" id="WP_209338994.1">
    <property type="nucleotide sequence ID" value="NZ_JAGIQL010000017.1"/>
</dbReference>
<reference evidence="2" key="1">
    <citation type="submission" date="2021-03" db="EMBL/GenBank/DDBJ databases">
        <title>Whole genome sequence of Streptomyces bomunensis MMS17-BM035.</title>
        <authorList>
            <person name="Lee J.H."/>
        </authorList>
    </citation>
    <scope>NUCLEOTIDE SEQUENCE</scope>
    <source>
        <strain evidence="2">MMS17-BM035</strain>
    </source>
</reference>
<organism evidence="2 3">
    <name type="scientific">Streptomyces montanisoli</name>
    <dbReference type="NCBI Taxonomy" id="2798581"/>
    <lineage>
        <taxon>Bacteria</taxon>
        <taxon>Bacillati</taxon>
        <taxon>Actinomycetota</taxon>
        <taxon>Actinomycetes</taxon>
        <taxon>Kitasatosporales</taxon>
        <taxon>Streptomycetaceae</taxon>
        <taxon>Streptomyces</taxon>
    </lineage>
</organism>
<keyword evidence="3" id="KW-1185">Reference proteome</keyword>
<dbReference type="InterPro" id="IPR032710">
    <property type="entry name" value="NTF2-like_dom_sf"/>
</dbReference>
<dbReference type="SUPFAM" id="SSF54427">
    <property type="entry name" value="NTF2-like"/>
    <property type="match status" value="1"/>
</dbReference>
<dbReference type="EMBL" id="JAGIQL010000017">
    <property type="protein sequence ID" value="MBP0457223.1"/>
    <property type="molecule type" value="Genomic_DNA"/>
</dbReference>
<dbReference type="Pfam" id="PF13577">
    <property type="entry name" value="SnoaL_4"/>
    <property type="match status" value="1"/>
</dbReference>
<dbReference type="Gene3D" id="3.10.450.50">
    <property type="match status" value="1"/>
</dbReference>